<name>A0A3B0ZZ19_9ZZZZ</name>
<dbReference type="PANTHER" id="PTHR33991:SF1">
    <property type="entry name" value="DNA REPAIR PROTEIN RECO"/>
    <property type="match status" value="1"/>
</dbReference>
<dbReference type="AlphaFoldDB" id="A0A3B0ZZ19"/>
<dbReference type="InterPro" id="IPR022572">
    <property type="entry name" value="DNA_rep/recomb_RecO_N"/>
</dbReference>
<evidence type="ECO:0000256" key="3">
    <source>
        <dbReference type="ARBA" id="ARBA00022763"/>
    </source>
</evidence>
<evidence type="ECO:0000313" key="8">
    <source>
        <dbReference type="EMBL" id="VAW91209.1"/>
    </source>
</evidence>
<evidence type="ECO:0000256" key="1">
    <source>
        <dbReference type="ARBA" id="ARBA00007452"/>
    </source>
</evidence>
<evidence type="ECO:0000256" key="6">
    <source>
        <dbReference type="ARBA" id="ARBA00033409"/>
    </source>
</evidence>
<dbReference type="Pfam" id="PF11967">
    <property type="entry name" value="RecO_N"/>
    <property type="match status" value="1"/>
</dbReference>
<dbReference type="GO" id="GO:0043590">
    <property type="term" value="C:bacterial nucleoid"/>
    <property type="evidence" value="ECO:0007669"/>
    <property type="project" value="TreeGrafter"/>
</dbReference>
<dbReference type="InterPro" id="IPR003717">
    <property type="entry name" value="RecO"/>
</dbReference>
<dbReference type="InterPro" id="IPR042242">
    <property type="entry name" value="RecO_C"/>
</dbReference>
<evidence type="ECO:0000256" key="2">
    <source>
        <dbReference type="ARBA" id="ARBA00021310"/>
    </source>
</evidence>
<dbReference type="EMBL" id="UOFT01000006">
    <property type="protein sequence ID" value="VAW91209.1"/>
    <property type="molecule type" value="Genomic_DNA"/>
</dbReference>
<evidence type="ECO:0000259" key="7">
    <source>
        <dbReference type="Pfam" id="PF11967"/>
    </source>
</evidence>
<dbReference type="HAMAP" id="MF_00201">
    <property type="entry name" value="RecO"/>
    <property type="match status" value="1"/>
</dbReference>
<dbReference type="Gene3D" id="2.40.50.140">
    <property type="entry name" value="Nucleic acid-binding proteins"/>
    <property type="match status" value="1"/>
</dbReference>
<evidence type="ECO:0000256" key="5">
    <source>
        <dbReference type="ARBA" id="ARBA00023204"/>
    </source>
</evidence>
<dbReference type="Pfam" id="PF02565">
    <property type="entry name" value="RecO_C"/>
    <property type="match status" value="1"/>
</dbReference>
<dbReference type="Gene3D" id="1.20.1440.120">
    <property type="entry name" value="Recombination protein O, C-terminal domain"/>
    <property type="match status" value="1"/>
</dbReference>
<dbReference type="SUPFAM" id="SSF50249">
    <property type="entry name" value="Nucleic acid-binding proteins"/>
    <property type="match status" value="1"/>
</dbReference>
<feature type="domain" description="DNA replication/recombination mediator RecO N-terminal" evidence="7">
    <location>
        <begin position="16"/>
        <end position="84"/>
    </location>
</feature>
<dbReference type="GO" id="GO:0006310">
    <property type="term" value="P:DNA recombination"/>
    <property type="evidence" value="ECO:0007669"/>
    <property type="project" value="UniProtKB-KW"/>
</dbReference>
<reference evidence="8" key="1">
    <citation type="submission" date="2018-06" db="EMBL/GenBank/DDBJ databases">
        <authorList>
            <person name="Zhirakovskaya E."/>
        </authorList>
    </citation>
    <scope>NUCLEOTIDE SEQUENCE</scope>
</reference>
<dbReference type="PANTHER" id="PTHR33991">
    <property type="entry name" value="DNA REPAIR PROTEIN RECO"/>
    <property type="match status" value="1"/>
</dbReference>
<gene>
    <name evidence="8" type="ORF">MNBD_GAMMA23-317</name>
</gene>
<dbReference type="NCBIfam" id="TIGR00613">
    <property type="entry name" value="reco"/>
    <property type="match status" value="1"/>
</dbReference>
<dbReference type="SUPFAM" id="SSF57863">
    <property type="entry name" value="ArfGap/RecO-like zinc finger"/>
    <property type="match status" value="1"/>
</dbReference>
<proteinExistence type="inferred from homology"/>
<organism evidence="8">
    <name type="scientific">hydrothermal vent metagenome</name>
    <dbReference type="NCBI Taxonomy" id="652676"/>
    <lineage>
        <taxon>unclassified sequences</taxon>
        <taxon>metagenomes</taxon>
        <taxon>ecological metagenomes</taxon>
    </lineage>
</organism>
<dbReference type="InterPro" id="IPR037278">
    <property type="entry name" value="ARFGAP/RecO"/>
</dbReference>
<comment type="similarity">
    <text evidence="1">Belongs to the RecO family.</text>
</comment>
<keyword evidence="5" id="KW-0234">DNA repair</keyword>
<evidence type="ECO:0000256" key="4">
    <source>
        <dbReference type="ARBA" id="ARBA00023172"/>
    </source>
</evidence>
<sequence length="262" mass="29879">MNINAGSSNYQRIHCQPAYILHTQAYQNTSLIVDAFTENFGRVRFVAKGAKRLKSSFAGKLQVFTPLLLSWMGKGDLYTLTDTDFASVNQISYVNGQLPLRGSVLLSAYYLNELILRFVTLEDPHPEVFYYYADALEKLSLKKNIETVLRVFEKRLLQETGYSLVLNHDIDTGKSIDVMKTYYYILNEGPQNKVMERELSDRLKPEYDGIYVDGKTLLELDSGSFTSKETLKQAKHLMRALIALHLGDKPLKTRALFQSTIL</sequence>
<accession>A0A3B0ZZ19</accession>
<dbReference type="InterPro" id="IPR012340">
    <property type="entry name" value="NA-bd_OB-fold"/>
</dbReference>
<keyword evidence="4" id="KW-0233">DNA recombination</keyword>
<dbReference type="GO" id="GO:0006302">
    <property type="term" value="P:double-strand break repair"/>
    <property type="evidence" value="ECO:0007669"/>
    <property type="project" value="TreeGrafter"/>
</dbReference>
<keyword evidence="3" id="KW-0227">DNA damage</keyword>
<protein>
    <recommendedName>
        <fullName evidence="2">DNA repair protein RecO</fullName>
    </recommendedName>
    <alternativeName>
        <fullName evidence="6">Recombination protein O</fullName>
    </alternativeName>
</protein>